<accession>Q8NKM7</accession>
<sequence length="387" mass="44085">MSDAIENVLILQGGGSLGAFGCGVYKALVNNNIKLDILSGTSIGGLNATVIAGSKEDRPEKSLENFWMEIADTNNGNINTYLNFPFFESPFPGQIPFPLASESTLSFYSSAIYGNRKIFLPRWGPENIFKDPQYFTPSKWTYLYDHSPLVKTLEKYIDYSKLQPNGKPNARLIITAVNVMTAEPLIFDSAKQQITPKHILATTAYPTYFFQWVELEKGLFAWDGSLLSNTPLREVIDASPAKDKRIFLVENYPKNIEKLPSNLQEVKHRARDIMFSDKTVHSIHMSKAITLQLKLIDDLYKMLEYYFNSEKIEEKEKFEKIRARYKKVSEEHGAEIKGVYYITRDEPSPSLYENADFSKNAIKASINDGEQKADRIIKEIQTKGKRK</sequence>
<evidence type="ECO:0000256" key="3">
    <source>
        <dbReference type="ARBA" id="ARBA00023098"/>
    </source>
</evidence>
<name>Q8NKM7_9CREN</name>
<keyword evidence="3" id="KW-0443">Lipid metabolism</keyword>
<reference evidence="5" key="1">
    <citation type="journal article" date="2002" name="Environ. Microbiol.">
        <title>First insight into the genome of an uncultivated crenarchaeote from soil.</title>
        <authorList>
            <person name="Quaiser A."/>
            <person name="Ochsenreiter T."/>
            <person name="Klenk H.P."/>
            <person name="Kletzin A."/>
            <person name="Treusch A.H."/>
            <person name="Meurer G."/>
            <person name="Eck J."/>
            <person name="Sensen C.W."/>
            <person name="Schleper C."/>
        </authorList>
    </citation>
    <scope>NUCLEOTIDE SEQUENCE</scope>
</reference>
<dbReference type="Gene3D" id="3.40.1090.10">
    <property type="entry name" value="Cytosolic phospholipase A2 catalytic domain"/>
    <property type="match status" value="2"/>
</dbReference>
<feature type="domain" description="PNPLA" evidence="4">
    <location>
        <begin position="9"/>
        <end position="236"/>
    </location>
</feature>
<dbReference type="PROSITE" id="PS51635">
    <property type="entry name" value="PNPLA"/>
    <property type="match status" value="1"/>
</dbReference>
<keyword evidence="1" id="KW-0378">Hydrolase</keyword>
<evidence type="ECO:0000256" key="2">
    <source>
        <dbReference type="ARBA" id="ARBA00022963"/>
    </source>
</evidence>
<dbReference type="PANTHER" id="PTHR14226:SF57">
    <property type="entry name" value="BLR7027 PROTEIN"/>
    <property type="match status" value="1"/>
</dbReference>
<proteinExistence type="predicted"/>
<protein>
    <submittedName>
        <fullName evidence="5">Putative transmembrane protein</fullName>
    </submittedName>
</protein>
<dbReference type="GO" id="GO:0016042">
    <property type="term" value="P:lipid catabolic process"/>
    <property type="evidence" value="ECO:0007669"/>
    <property type="project" value="UniProtKB-KW"/>
</dbReference>
<dbReference type="PANTHER" id="PTHR14226">
    <property type="entry name" value="NEUROPATHY TARGET ESTERASE/SWISS CHEESE D.MELANOGASTER"/>
    <property type="match status" value="1"/>
</dbReference>
<keyword evidence="5" id="KW-0472">Membrane</keyword>
<dbReference type="InterPro" id="IPR050301">
    <property type="entry name" value="NTE"/>
</dbReference>
<dbReference type="Pfam" id="PF01734">
    <property type="entry name" value="Patatin"/>
    <property type="match status" value="1"/>
</dbReference>
<keyword evidence="2" id="KW-0442">Lipid degradation</keyword>
<dbReference type="AlphaFoldDB" id="Q8NKM7"/>
<evidence type="ECO:0000259" key="4">
    <source>
        <dbReference type="PROSITE" id="PS51635"/>
    </source>
</evidence>
<keyword evidence="5" id="KW-0812">Transmembrane</keyword>
<evidence type="ECO:0000256" key="1">
    <source>
        <dbReference type="ARBA" id="ARBA00022801"/>
    </source>
</evidence>
<dbReference type="InterPro" id="IPR016035">
    <property type="entry name" value="Acyl_Trfase/lysoPLipase"/>
</dbReference>
<evidence type="ECO:0000313" key="5">
    <source>
        <dbReference type="EMBL" id="CAD42693.1"/>
    </source>
</evidence>
<organism evidence="5">
    <name type="scientific">uncultured crenarchaeote</name>
    <dbReference type="NCBI Taxonomy" id="29281"/>
    <lineage>
        <taxon>Archaea</taxon>
        <taxon>Thermoproteota</taxon>
        <taxon>environmental samples</taxon>
    </lineage>
</organism>
<dbReference type="SUPFAM" id="SSF52151">
    <property type="entry name" value="FabD/lysophospholipase-like"/>
    <property type="match status" value="1"/>
</dbReference>
<dbReference type="GO" id="GO:0016787">
    <property type="term" value="F:hydrolase activity"/>
    <property type="evidence" value="ECO:0007669"/>
    <property type="project" value="UniProtKB-KW"/>
</dbReference>
<dbReference type="EMBL" id="AJ496176">
    <property type="protein sequence ID" value="CAD42693.1"/>
    <property type="molecule type" value="Genomic_DNA"/>
</dbReference>
<dbReference type="InterPro" id="IPR002641">
    <property type="entry name" value="PNPLA_dom"/>
</dbReference>